<protein>
    <submittedName>
        <fullName evidence="3">Arsenate-mycothiol transferase ArsC2</fullName>
        <ecNumber evidence="3">2.8.4.2</ecNumber>
    </submittedName>
</protein>
<dbReference type="Pfam" id="PF12840">
    <property type="entry name" value="HTH_20"/>
    <property type="match status" value="1"/>
</dbReference>
<dbReference type="InterPro" id="IPR023485">
    <property type="entry name" value="Ptyr_pPase"/>
</dbReference>
<dbReference type="EMBL" id="FXXP01000010">
    <property type="protein sequence ID" value="SMX30619.1"/>
    <property type="molecule type" value="Genomic_DNA"/>
</dbReference>
<dbReference type="EC" id="2.8.4.2" evidence="3"/>
<accession>A0A238JIX6</accession>
<dbReference type="Gene3D" id="3.40.50.2300">
    <property type="match status" value="1"/>
</dbReference>
<dbReference type="SMART" id="SM00226">
    <property type="entry name" value="LMWPc"/>
    <property type="match status" value="1"/>
</dbReference>
<dbReference type="InterPro" id="IPR036196">
    <property type="entry name" value="Ptyr_pPase_sf"/>
</dbReference>
<dbReference type="InterPro" id="IPR001845">
    <property type="entry name" value="HTH_ArsR_DNA-bd_dom"/>
</dbReference>
<dbReference type="GO" id="GO:0102100">
    <property type="term" value="F:mycothiol-arsenate ligase activity"/>
    <property type="evidence" value="ECO:0007669"/>
    <property type="project" value="UniProtKB-EC"/>
</dbReference>
<dbReference type="GO" id="GO:0046685">
    <property type="term" value="P:response to arsenic-containing substance"/>
    <property type="evidence" value="ECO:0007669"/>
    <property type="project" value="UniProtKB-KW"/>
</dbReference>
<dbReference type="AlphaFoldDB" id="A0A238JIX6"/>
<dbReference type="Pfam" id="PF01451">
    <property type="entry name" value="LMWPc"/>
    <property type="match status" value="1"/>
</dbReference>
<dbReference type="SUPFAM" id="SSF46785">
    <property type="entry name" value="Winged helix' DNA-binding domain"/>
    <property type="match status" value="1"/>
</dbReference>
<keyword evidence="1" id="KW-0059">Arsenical resistance</keyword>
<sequence length="274" mass="30119">MENEVISQLASLAHSRRLAVFRLLMRRYPDLLPAGEIAKVLNLPASSLSACLAHLRQAGLVTQVRSGTSLLYAAQTEAAAQLVDYLASDCCRGRPEQCLPSPLRKEPDRADRKRNVLFICTGNSARSIFAETLMRDLAGDRFEVFSAGTKPQSELNPFAIELLAAKGHDTTGLRAKTVDEFRGSDAPDMDFVFTVCDTAANEECPPWPGQPMTGHWGQPDPVKATGTDAEKRLAFQQVYGAMRNRIKAFTALPIETLDRVSLQNKIDEIAKTED</sequence>
<reference evidence="4" key="1">
    <citation type="submission" date="2017-05" db="EMBL/GenBank/DDBJ databases">
        <authorList>
            <person name="Rodrigo-Torres L."/>
            <person name="Arahal R. D."/>
            <person name="Lucena T."/>
        </authorList>
    </citation>
    <scope>NUCLEOTIDE SEQUENCE [LARGE SCALE GENOMIC DNA]</scope>
    <source>
        <strain evidence="4">CECT 8649</strain>
    </source>
</reference>
<dbReference type="RefSeq" id="WP_099249843.1">
    <property type="nucleotide sequence ID" value="NZ_FXXP01000010.1"/>
</dbReference>
<dbReference type="InterPro" id="IPR036390">
    <property type="entry name" value="WH_DNA-bd_sf"/>
</dbReference>
<evidence type="ECO:0000256" key="1">
    <source>
        <dbReference type="ARBA" id="ARBA00022849"/>
    </source>
</evidence>
<feature type="domain" description="HTH arsR-type" evidence="2">
    <location>
        <begin position="1"/>
        <end position="94"/>
    </location>
</feature>
<organism evidence="3 4">
    <name type="scientific">Pelagimonas phthalicica</name>
    <dbReference type="NCBI Taxonomy" id="1037362"/>
    <lineage>
        <taxon>Bacteria</taxon>
        <taxon>Pseudomonadati</taxon>
        <taxon>Pseudomonadota</taxon>
        <taxon>Alphaproteobacteria</taxon>
        <taxon>Rhodobacterales</taxon>
        <taxon>Roseobacteraceae</taxon>
        <taxon>Pelagimonas</taxon>
    </lineage>
</organism>
<dbReference type="PROSITE" id="PS50987">
    <property type="entry name" value="HTH_ARSR_2"/>
    <property type="match status" value="1"/>
</dbReference>
<dbReference type="SUPFAM" id="SSF52788">
    <property type="entry name" value="Phosphotyrosine protein phosphatases I"/>
    <property type="match status" value="1"/>
</dbReference>
<evidence type="ECO:0000313" key="3">
    <source>
        <dbReference type="EMBL" id="SMX30619.1"/>
    </source>
</evidence>
<dbReference type="Gene3D" id="1.10.10.10">
    <property type="entry name" value="Winged helix-like DNA-binding domain superfamily/Winged helix DNA-binding domain"/>
    <property type="match status" value="1"/>
</dbReference>
<dbReference type="InterPro" id="IPR011991">
    <property type="entry name" value="ArsR-like_HTH"/>
</dbReference>
<dbReference type="PANTHER" id="PTHR43428:SF1">
    <property type="entry name" value="ARSENATE REDUCTASE"/>
    <property type="match status" value="1"/>
</dbReference>
<keyword evidence="4" id="KW-1185">Reference proteome</keyword>
<dbReference type="OrthoDB" id="9793058at2"/>
<dbReference type="GO" id="GO:0003700">
    <property type="term" value="F:DNA-binding transcription factor activity"/>
    <property type="evidence" value="ECO:0007669"/>
    <property type="project" value="InterPro"/>
</dbReference>
<evidence type="ECO:0000259" key="2">
    <source>
        <dbReference type="PROSITE" id="PS50987"/>
    </source>
</evidence>
<proteinExistence type="predicted"/>
<dbReference type="Proteomes" id="UP000225972">
    <property type="component" value="Unassembled WGS sequence"/>
</dbReference>
<name>A0A238JIX6_9RHOB</name>
<evidence type="ECO:0000313" key="4">
    <source>
        <dbReference type="Proteomes" id="UP000225972"/>
    </source>
</evidence>
<dbReference type="CDD" id="cd00090">
    <property type="entry name" value="HTH_ARSR"/>
    <property type="match status" value="1"/>
</dbReference>
<gene>
    <name evidence="3" type="primary">arsC2</name>
    <name evidence="3" type="ORF">TRP8649_04763</name>
</gene>
<dbReference type="PANTHER" id="PTHR43428">
    <property type="entry name" value="ARSENATE REDUCTASE"/>
    <property type="match status" value="1"/>
</dbReference>
<dbReference type="InterPro" id="IPR036388">
    <property type="entry name" value="WH-like_DNA-bd_sf"/>
</dbReference>
<dbReference type="SMART" id="SM00418">
    <property type="entry name" value="HTH_ARSR"/>
    <property type="match status" value="1"/>
</dbReference>
<dbReference type="CDD" id="cd16345">
    <property type="entry name" value="LMWP_ArsC"/>
    <property type="match status" value="1"/>
</dbReference>
<keyword evidence="3" id="KW-0808">Transferase</keyword>